<protein>
    <submittedName>
        <fullName evidence="4">Transglutaminase-like putative cysteine protease</fullName>
    </submittedName>
</protein>
<dbReference type="GO" id="GO:0008233">
    <property type="term" value="F:peptidase activity"/>
    <property type="evidence" value="ECO:0007669"/>
    <property type="project" value="UniProtKB-KW"/>
</dbReference>
<keyword evidence="5" id="KW-1185">Reference proteome</keyword>
<dbReference type="Proteomes" id="UP000823736">
    <property type="component" value="Unassembled WGS sequence"/>
</dbReference>
<dbReference type="OrthoDB" id="18481at2157"/>
<dbReference type="InterPro" id="IPR021878">
    <property type="entry name" value="TgpA_N"/>
</dbReference>
<keyword evidence="2" id="KW-0812">Transmembrane</keyword>
<feature type="compositionally biased region" description="Polar residues" evidence="1">
    <location>
        <begin position="425"/>
        <end position="435"/>
    </location>
</feature>
<dbReference type="Gene3D" id="3.10.620.30">
    <property type="match status" value="1"/>
</dbReference>
<dbReference type="EMBL" id="JAGGLC010000003">
    <property type="protein sequence ID" value="MBP1987176.1"/>
    <property type="molecule type" value="Genomic_DNA"/>
</dbReference>
<name>A0A8T4GW97_9EURY</name>
<dbReference type="Pfam" id="PF13559">
    <property type="entry name" value="DUF4129"/>
    <property type="match status" value="1"/>
</dbReference>
<keyword evidence="2" id="KW-0472">Membrane</keyword>
<dbReference type="SUPFAM" id="SSF54001">
    <property type="entry name" value="Cysteine proteinases"/>
    <property type="match status" value="1"/>
</dbReference>
<dbReference type="GO" id="GO:0006508">
    <property type="term" value="P:proteolysis"/>
    <property type="evidence" value="ECO:0007669"/>
    <property type="project" value="UniProtKB-KW"/>
</dbReference>
<evidence type="ECO:0000313" key="5">
    <source>
        <dbReference type="Proteomes" id="UP000823736"/>
    </source>
</evidence>
<feature type="region of interest" description="Disordered" evidence="1">
    <location>
        <begin position="889"/>
        <end position="922"/>
    </location>
</feature>
<dbReference type="InterPro" id="IPR038765">
    <property type="entry name" value="Papain-like_cys_pep_sf"/>
</dbReference>
<keyword evidence="4" id="KW-0378">Hydrolase</keyword>
<feature type="domain" description="Transglutaminase-like" evidence="3">
    <location>
        <begin position="289"/>
        <end position="359"/>
    </location>
</feature>
<comment type="caution">
    <text evidence="4">The sequence shown here is derived from an EMBL/GenBank/DDBJ whole genome shotgun (WGS) entry which is preliminary data.</text>
</comment>
<organism evidence="4 5">
    <name type="scientific">Halolamina salifodinae</name>
    <dbReference type="NCBI Taxonomy" id="1202767"/>
    <lineage>
        <taxon>Archaea</taxon>
        <taxon>Methanobacteriati</taxon>
        <taxon>Methanobacteriota</taxon>
        <taxon>Stenosarchaea group</taxon>
        <taxon>Halobacteria</taxon>
        <taxon>Halobacteriales</taxon>
        <taxon>Haloferacaceae</taxon>
    </lineage>
</organism>
<dbReference type="AlphaFoldDB" id="A0A8T4GW97"/>
<evidence type="ECO:0000313" key="4">
    <source>
        <dbReference type="EMBL" id="MBP1987176.1"/>
    </source>
</evidence>
<feature type="compositionally biased region" description="Basic and acidic residues" evidence="1">
    <location>
        <begin position="909"/>
        <end position="922"/>
    </location>
</feature>
<dbReference type="Pfam" id="PF01841">
    <property type="entry name" value="Transglut_core"/>
    <property type="match status" value="1"/>
</dbReference>
<feature type="transmembrane region" description="Helical" evidence="2">
    <location>
        <begin position="775"/>
        <end position="797"/>
    </location>
</feature>
<dbReference type="Pfam" id="PF11992">
    <property type="entry name" value="TgpA_N"/>
    <property type="match status" value="1"/>
</dbReference>
<dbReference type="InterPro" id="IPR025403">
    <property type="entry name" value="TgpA-like_C"/>
</dbReference>
<feature type="transmembrane region" description="Helical" evidence="2">
    <location>
        <begin position="682"/>
        <end position="707"/>
    </location>
</feature>
<reference evidence="4" key="1">
    <citation type="submission" date="2021-03" db="EMBL/GenBank/DDBJ databases">
        <title>Genomic Encyclopedia of Type Strains, Phase IV (KMG-IV): sequencing the most valuable type-strain genomes for metagenomic binning, comparative biology and taxonomic classification.</title>
        <authorList>
            <person name="Goeker M."/>
        </authorList>
    </citation>
    <scope>NUCLEOTIDE SEQUENCE</scope>
    <source>
        <strain evidence="4">DSM 26232</strain>
    </source>
</reference>
<accession>A0A8T4GW97</accession>
<proteinExistence type="predicted"/>
<dbReference type="SMART" id="SM00460">
    <property type="entry name" value="TGc"/>
    <property type="match status" value="1"/>
</dbReference>
<evidence type="ECO:0000256" key="1">
    <source>
        <dbReference type="SAM" id="MobiDB-lite"/>
    </source>
</evidence>
<sequence length="922" mass="96950">MSNDNGAIELGADRRWWRVLLTLVCVAAVVLASVALPLFAGDAGAPAAQFDLGQPLSGEGGGAAGDVASSALGALSAVSQTTAGSSESSSASNPYSSLNQQVHFVVRSDQPSYWRTGSFDRYTGQGWERTGDAQPFDGTTPVEGAAGDRIRYEVTLAKSATALPTVWRPQSLSLDSDALQLGPGRAITSQEPVPAGTTYVGESVAPPDDPELLRSAGQDYPREIESTYTGLPAGEDTRQVGAFTDELTADAETPYETATRIESWLESNKEYSLNASHDRENGTITSQFVFEMDQGYCEYFATAMTTMLRSQGIPARYVVGYATGEQTGANEYTVRGMHAHAWVEVYFPEVGWVRFDPTPSADRQAAEEDALESTPTATPAPTPTPTPPAGTATDGNRTTEGTPETVTTGTPTSPTPTPTPTPTEAQSDPSLNVSLNRSAVPGATVQVTVLREGEPVVGAEVLFNGDPVGRTDGNGTVVAEVPYTAELNVTVRTDTAGALPPPSDAPRAVDGYALQTGENTTFTLDTNATISFVGEVRSDAQVTLVATVDDVPVRTATVTLNGEQIGQTDDRGRFELRLPSDPGDYEYAVSRGSVEGAETVTIRSLELNYSVGWPATIPFAPVTLNATLGDEPLPNATVSIDGEAVGTTGVNGTAVRRLPPADSVTLGVSAYGQRATVDIEGLFGTLAQILGGLLAGVGAVFGIAYYRGITPRGLLVRGGRGVRRGYQLVLIAVVSLSDALSRGVEATIAALSTAADRLVELAQALRERTKTPSEVARIIVAALTAWATSTVVTIQTLPERLLAWLRGIRAAESATATRPGVADAAEEDPESAAARERIRQAWQRFLSILPLRRVRTLTPGEVARFAVEDTNLPAGPVERLRDAYREVSYGGADPASRQDVAEAAVDSIDAERAADAEEGGGR</sequence>
<evidence type="ECO:0000256" key="2">
    <source>
        <dbReference type="SAM" id="Phobius"/>
    </source>
</evidence>
<dbReference type="InterPro" id="IPR002931">
    <property type="entry name" value="Transglutaminase-like"/>
</dbReference>
<feature type="region of interest" description="Disordered" evidence="1">
    <location>
        <begin position="358"/>
        <end position="435"/>
    </location>
</feature>
<feature type="compositionally biased region" description="Low complexity" evidence="1">
    <location>
        <begin position="389"/>
        <end position="412"/>
    </location>
</feature>
<feature type="transmembrane region" description="Helical" evidence="2">
    <location>
        <begin position="20"/>
        <end position="40"/>
    </location>
</feature>
<feature type="compositionally biased region" description="Pro residues" evidence="1">
    <location>
        <begin position="378"/>
        <end position="388"/>
    </location>
</feature>
<keyword evidence="2" id="KW-1133">Transmembrane helix</keyword>
<dbReference type="RefSeq" id="WP_209491451.1">
    <property type="nucleotide sequence ID" value="NZ_JAGGLC010000003.1"/>
</dbReference>
<gene>
    <name evidence="4" type="ORF">J2753_001674</name>
</gene>
<dbReference type="InterPro" id="IPR052901">
    <property type="entry name" value="Bact_TGase-like"/>
</dbReference>
<dbReference type="PANTHER" id="PTHR42736">
    <property type="entry name" value="PROTEIN-GLUTAMINE GAMMA-GLUTAMYLTRANSFERASE"/>
    <property type="match status" value="1"/>
</dbReference>
<keyword evidence="4" id="KW-0645">Protease</keyword>
<dbReference type="PANTHER" id="PTHR42736:SF1">
    <property type="entry name" value="PROTEIN-GLUTAMINE GAMMA-GLUTAMYLTRANSFERASE"/>
    <property type="match status" value="1"/>
</dbReference>
<evidence type="ECO:0000259" key="3">
    <source>
        <dbReference type="SMART" id="SM00460"/>
    </source>
</evidence>